<dbReference type="InterPro" id="IPR043128">
    <property type="entry name" value="Rev_trsase/Diguanyl_cyclase"/>
</dbReference>
<dbReference type="Gene3D" id="3.30.70.270">
    <property type="match status" value="1"/>
</dbReference>
<reference evidence="2" key="1">
    <citation type="submission" date="2021-02" db="EMBL/GenBank/DDBJ databases">
        <authorList>
            <person name="Nowell W R."/>
        </authorList>
    </citation>
    <scope>NUCLEOTIDE SEQUENCE</scope>
    <source>
        <strain evidence="2">Ploen Becks lab</strain>
    </source>
</reference>
<accession>A0A814GJS2</accession>
<evidence type="ECO:0000313" key="3">
    <source>
        <dbReference type="Proteomes" id="UP000663879"/>
    </source>
</evidence>
<comment type="caution">
    <text evidence="2">The sequence shown here is derived from an EMBL/GenBank/DDBJ whole genome shotgun (WGS) entry which is preliminary data.</text>
</comment>
<dbReference type="InterPro" id="IPR043502">
    <property type="entry name" value="DNA/RNA_pol_sf"/>
</dbReference>
<organism evidence="2 3">
    <name type="scientific">Brachionus calyciflorus</name>
    <dbReference type="NCBI Taxonomy" id="104777"/>
    <lineage>
        <taxon>Eukaryota</taxon>
        <taxon>Metazoa</taxon>
        <taxon>Spiralia</taxon>
        <taxon>Gnathifera</taxon>
        <taxon>Rotifera</taxon>
        <taxon>Eurotatoria</taxon>
        <taxon>Monogononta</taxon>
        <taxon>Pseudotrocha</taxon>
        <taxon>Ploima</taxon>
        <taxon>Brachionidae</taxon>
        <taxon>Brachionus</taxon>
    </lineage>
</organism>
<feature type="domain" description="Reverse transcriptase/retrotransposon-derived protein RNase H-like" evidence="1">
    <location>
        <begin position="31"/>
        <end position="107"/>
    </location>
</feature>
<sequence length="208" mass="23951">MFSVKKLKALIKELLEKLERAGLLQNAKFNWDEKSQGAFDQLKNALTSECVLMIPDFEKRFYLETDASNKGIGEQMDENNQLRPIAYYSRKLCKSVPNYSASEKEIAGKKNQNADGLSNWPMDKTTETSQEDDKIFVINNINIQDNEQVLNTVLLIFVNKMSCQSNDENIYLIKTVLNKKLINLQLINLNYGEIGFSQRDRQLVNSRE</sequence>
<dbReference type="PANTHER" id="PTHR33064:SF37">
    <property type="entry name" value="RIBONUCLEASE H"/>
    <property type="match status" value="1"/>
</dbReference>
<dbReference type="PANTHER" id="PTHR33064">
    <property type="entry name" value="POL PROTEIN"/>
    <property type="match status" value="1"/>
</dbReference>
<proteinExistence type="predicted"/>
<protein>
    <recommendedName>
        <fullName evidence="1">Reverse transcriptase/retrotransposon-derived protein RNase H-like domain-containing protein</fullName>
    </recommendedName>
</protein>
<dbReference type="InterPro" id="IPR051320">
    <property type="entry name" value="Viral_Replic_Matur_Polypro"/>
</dbReference>
<dbReference type="EMBL" id="CAJNOC010003774">
    <property type="protein sequence ID" value="CAF0997335.1"/>
    <property type="molecule type" value="Genomic_DNA"/>
</dbReference>
<dbReference type="InterPro" id="IPR041577">
    <property type="entry name" value="RT_RNaseH_2"/>
</dbReference>
<gene>
    <name evidence="2" type="ORF">OXX778_LOCUS16226</name>
</gene>
<dbReference type="SUPFAM" id="SSF56672">
    <property type="entry name" value="DNA/RNA polymerases"/>
    <property type="match status" value="1"/>
</dbReference>
<evidence type="ECO:0000259" key="1">
    <source>
        <dbReference type="Pfam" id="PF17919"/>
    </source>
</evidence>
<name>A0A814GJS2_9BILA</name>
<dbReference type="Proteomes" id="UP000663879">
    <property type="component" value="Unassembled WGS sequence"/>
</dbReference>
<dbReference type="AlphaFoldDB" id="A0A814GJS2"/>
<dbReference type="OrthoDB" id="6150606at2759"/>
<dbReference type="Pfam" id="PF17919">
    <property type="entry name" value="RT_RNaseH_2"/>
    <property type="match status" value="1"/>
</dbReference>
<keyword evidence="3" id="KW-1185">Reference proteome</keyword>
<evidence type="ECO:0000313" key="2">
    <source>
        <dbReference type="EMBL" id="CAF0997335.1"/>
    </source>
</evidence>